<evidence type="ECO:0000256" key="1">
    <source>
        <dbReference type="SAM" id="MobiDB-lite"/>
    </source>
</evidence>
<reference evidence="3" key="1">
    <citation type="submission" date="2007-02" db="EMBL/GenBank/DDBJ databases">
        <authorList>
            <person name="DeShazer D."/>
            <person name="Woods D.E."/>
            <person name="Nierman W.C."/>
        </authorList>
    </citation>
    <scope>NUCLEOTIDE SEQUENCE [LARGE SCALE GENOMIC DNA]</scope>
    <source>
        <strain evidence="3">1106a</strain>
    </source>
</reference>
<name>A3P174_BURP0</name>
<evidence type="ECO:0000313" key="3">
    <source>
        <dbReference type="Proteomes" id="UP000006738"/>
    </source>
</evidence>
<accession>A3P174</accession>
<sequence length="118" mass="12764">MRAHDGISASARARATIDLKPNSHTACVSIDRRHHARRRRFPAQVAGASRGKTPRPGRSNLDTEIGDGAPPRAAPSACACRIAATVVSRSSARACRAPLVRRRIVTPRAQRRAMHSLE</sequence>
<gene>
    <name evidence="2" type="ordered locus">BURPS1106A_A0041</name>
</gene>
<feature type="region of interest" description="Disordered" evidence="1">
    <location>
        <begin position="32"/>
        <end position="73"/>
    </location>
</feature>
<dbReference type="HOGENOM" id="CLU_2300486_0_0_4"/>
<dbReference type="KEGG" id="bpl:BURPS1106A_A0041"/>
<organism evidence="2 3">
    <name type="scientific">Burkholderia pseudomallei (strain 1106a)</name>
    <dbReference type="NCBI Taxonomy" id="357348"/>
    <lineage>
        <taxon>Bacteria</taxon>
        <taxon>Pseudomonadati</taxon>
        <taxon>Pseudomonadota</taxon>
        <taxon>Betaproteobacteria</taxon>
        <taxon>Burkholderiales</taxon>
        <taxon>Burkholderiaceae</taxon>
        <taxon>Burkholderia</taxon>
        <taxon>pseudomallei group</taxon>
    </lineage>
</organism>
<dbReference type="Proteomes" id="UP000006738">
    <property type="component" value="Chromosome II"/>
</dbReference>
<dbReference type="EMBL" id="CP000573">
    <property type="protein sequence ID" value="ABN93575.1"/>
    <property type="molecule type" value="Genomic_DNA"/>
</dbReference>
<proteinExistence type="predicted"/>
<dbReference type="AlphaFoldDB" id="A3P174"/>
<protein>
    <submittedName>
        <fullName evidence="2">Uncharacterized protein</fullName>
    </submittedName>
</protein>
<evidence type="ECO:0000313" key="2">
    <source>
        <dbReference type="EMBL" id="ABN93575.1"/>
    </source>
</evidence>
<feature type="compositionally biased region" description="Basic residues" evidence="1">
    <location>
        <begin position="32"/>
        <end position="41"/>
    </location>
</feature>